<protein>
    <submittedName>
        <fullName evidence="3">SH3 domain-containing protein</fullName>
    </submittedName>
</protein>
<gene>
    <name evidence="3" type="ORF">C8D95_104362</name>
</gene>
<accession>A0A316G797</accession>
<evidence type="ECO:0000313" key="4">
    <source>
        <dbReference type="Proteomes" id="UP000245390"/>
    </source>
</evidence>
<evidence type="ECO:0000256" key="1">
    <source>
        <dbReference type="SAM" id="SignalP"/>
    </source>
</evidence>
<dbReference type="Proteomes" id="UP000245390">
    <property type="component" value="Unassembled WGS sequence"/>
</dbReference>
<dbReference type="Pfam" id="PF08239">
    <property type="entry name" value="SH3_3"/>
    <property type="match status" value="1"/>
</dbReference>
<proteinExistence type="predicted"/>
<reference evidence="3 4" key="1">
    <citation type="submission" date="2018-05" db="EMBL/GenBank/DDBJ databases">
        <title>Genomic Encyclopedia of Type Strains, Phase IV (KMG-IV): sequencing the most valuable type-strain genomes for metagenomic binning, comparative biology and taxonomic classification.</title>
        <authorList>
            <person name="Goeker M."/>
        </authorList>
    </citation>
    <scope>NUCLEOTIDE SEQUENCE [LARGE SCALE GENOMIC DNA]</scope>
    <source>
        <strain evidence="3 4">DSM 103371</strain>
    </source>
</reference>
<dbReference type="InterPro" id="IPR003646">
    <property type="entry name" value="SH3-like_bac-type"/>
</dbReference>
<dbReference type="AlphaFoldDB" id="A0A316G797"/>
<dbReference type="PROSITE" id="PS51781">
    <property type="entry name" value="SH3B"/>
    <property type="match status" value="1"/>
</dbReference>
<name>A0A316G797_9RHOB</name>
<keyword evidence="4" id="KW-1185">Reference proteome</keyword>
<feature type="signal peptide" evidence="1">
    <location>
        <begin position="1"/>
        <end position="20"/>
    </location>
</feature>
<comment type="caution">
    <text evidence="3">The sequence shown here is derived from an EMBL/GenBank/DDBJ whole genome shotgun (WGS) entry which is preliminary data.</text>
</comment>
<feature type="domain" description="SH3b" evidence="2">
    <location>
        <begin position="117"/>
        <end position="181"/>
    </location>
</feature>
<organism evidence="3 4">
    <name type="scientific">Silicimonas algicola</name>
    <dbReference type="NCBI Taxonomy" id="1826607"/>
    <lineage>
        <taxon>Bacteria</taxon>
        <taxon>Pseudomonadati</taxon>
        <taxon>Pseudomonadota</taxon>
        <taxon>Alphaproteobacteria</taxon>
        <taxon>Rhodobacterales</taxon>
        <taxon>Paracoccaceae</taxon>
    </lineage>
</organism>
<dbReference type="Gene3D" id="2.30.30.40">
    <property type="entry name" value="SH3 Domains"/>
    <property type="match status" value="1"/>
</dbReference>
<dbReference type="EMBL" id="QGGV01000004">
    <property type="protein sequence ID" value="PWK56688.1"/>
    <property type="molecule type" value="Genomic_DNA"/>
</dbReference>
<feature type="chain" id="PRO_5016241486" evidence="1">
    <location>
        <begin position="21"/>
        <end position="183"/>
    </location>
</feature>
<keyword evidence="1" id="KW-0732">Signal</keyword>
<dbReference type="SMART" id="SM00287">
    <property type="entry name" value="SH3b"/>
    <property type="match status" value="1"/>
</dbReference>
<evidence type="ECO:0000259" key="2">
    <source>
        <dbReference type="PROSITE" id="PS51781"/>
    </source>
</evidence>
<evidence type="ECO:0000313" key="3">
    <source>
        <dbReference type="EMBL" id="PWK56688.1"/>
    </source>
</evidence>
<sequence>MLYKLSAATLAAFVAVLHFAGDVPGPEVARASNASDATGLSLAAFSLSPETEKTVRRNSSLVSEEEAVRLALEAGARVRSEREIAPLRGAVASAVADTGDTMTDADPVGDLVPSDKLAGWVVTGDSVNLRNGPGTGNAVVGQVVLGTKADVLDSKDGWHLIETADGASSGWIFGKFLDERQPG</sequence>